<gene>
    <name evidence="6" type="ORF">BU058_00345</name>
</gene>
<evidence type="ECO:0000313" key="7">
    <source>
        <dbReference type="Proteomes" id="UP000241960"/>
    </source>
</evidence>
<keyword evidence="2" id="KW-0813">Transport</keyword>
<protein>
    <submittedName>
        <fullName evidence="6">Peptide ABC transporter substrate-binding protein</fullName>
    </submittedName>
</protein>
<dbReference type="GO" id="GO:0015833">
    <property type="term" value="P:peptide transport"/>
    <property type="evidence" value="ECO:0007669"/>
    <property type="project" value="TreeGrafter"/>
</dbReference>
<dbReference type="RefSeq" id="WP_107544699.1">
    <property type="nucleotide sequence ID" value="NZ_PZFQ01000001.1"/>
</dbReference>
<organism evidence="6 7">
    <name type="scientific">Staphylococcus succinus</name>
    <dbReference type="NCBI Taxonomy" id="61015"/>
    <lineage>
        <taxon>Bacteria</taxon>
        <taxon>Bacillati</taxon>
        <taxon>Bacillota</taxon>
        <taxon>Bacilli</taxon>
        <taxon>Bacillales</taxon>
        <taxon>Staphylococcaceae</taxon>
        <taxon>Staphylococcus</taxon>
    </lineage>
</organism>
<dbReference type="Gene3D" id="3.40.190.10">
    <property type="entry name" value="Periplasmic binding protein-like II"/>
    <property type="match status" value="1"/>
</dbReference>
<proteinExistence type="inferred from homology"/>
<dbReference type="InterPro" id="IPR039424">
    <property type="entry name" value="SBP_5"/>
</dbReference>
<evidence type="ECO:0000259" key="5">
    <source>
        <dbReference type="Pfam" id="PF00496"/>
    </source>
</evidence>
<keyword evidence="3" id="KW-0732">Signal</keyword>
<dbReference type="PANTHER" id="PTHR30290">
    <property type="entry name" value="PERIPLASMIC BINDING COMPONENT OF ABC TRANSPORTER"/>
    <property type="match status" value="1"/>
</dbReference>
<dbReference type="PANTHER" id="PTHR30290:SF9">
    <property type="entry name" value="OLIGOPEPTIDE-BINDING PROTEIN APPA"/>
    <property type="match status" value="1"/>
</dbReference>
<evidence type="ECO:0000313" key="6">
    <source>
        <dbReference type="EMBL" id="PTI77691.1"/>
    </source>
</evidence>
<feature type="compositionally biased region" description="Basic and acidic residues" evidence="4">
    <location>
        <begin position="585"/>
        <end position="595"/>
    </location>
</feature>
<feature type="region of interest" description="Disordered" evidence="4">
    <location>
        <begin position="574"/>
        <end position="595"/>
    </location>
</feature>
<comment type="similarity">
    <text evidence="1">Belongs to the bacterial solute-binding protein 5 family.</text>
</comment>
<feature type="region of interest" description="Disordered" evidence="4">
    <location>
        <begin position="410"/>
        <end position="429"/>
    </location>
</feature>
<dbReference type="AlphaFoldDB" id="A0A9Q6HSR0"/>
<name>A0A9Q6HSR0_9STAP</name>
<dbReference type="SUPFAM" id="SSF53850">
    <property type="entry name" value="Periplasmic binding protein-like II"/>
    <property type="match status" value="2"/>
</dbReference>
<evidence type="ECO:0000256" key="4">
    <source>
        <dbReference type="SAM" id="MobiDB-lite"/>
    </source>
</evidence>
<dbReference type="GO" id="GO:1904680">
    <property type="term" value="F:peptide transmembrane transporter activity"/>
    <property type="evidence" value="ECO:0007669"/>
    <property type="project" value="TreeGrafter"/>
</dbReference>
<feature type="domain" description="Solute-binding protein family 5" evidence="5">
    <location>
        <begin position="45"/>
        <end position="117"/>
    </location>
</feature>
<evidence type="ECO:0000256" key="2">
    <source>
        <dbReference type="ARBA" id="ARBA00022448"/>
    </source>
</evidence>
<evidence type="ECO:0000256" key="1">
    <source>
        <dbReference type="ARBA" id="ARBA00005695"/>
    </source>
</evidence>
<feature type="domain" description="Solute-binding protein family 5" evidence="5">
    <location>
        <begin position="260"/>
        <end position="578"/>
    </location>
</feature>
<dbReference type="InterPro" id="IPR000914">
    <property type="entry name" value="SBP_5_dom"/>
</dbReference>
<accession>A0A9Q6HSR0</accession>
<dbReference type="EMBL" id="PZFQ01000001">
    <property type="protein sequence ID" value="PTI77691.1"/>
    <property type="molecule type" value="Genomic_DNA"/>
</dbReference>
<dbReference type="PROSITE" id="PS51257">
    <property type="entry name" value="PROKAR_LIPOPROTEIN"/>
    <property type="match status" value="1"/>
</dbReference>
<dbReference type="Gene3D" id="3.10.105.10">
    <property type="entry name" value="Dipeptide-binding Protein, Domain 3"/>
    <property type="match status" value="1"/>
</dbReference>
<comment type="caution">
    <text evidence="6">The sequence shown here is derived from an EMBL/GenBank/DDBJ whole genome shotgun (WGS) entry which is preliminary data.</text>
</comment>
<feature type="compositionally biased region" description="Polar residues" evidence="4">
    <location>
        <begin position="419"/>
        <end position="429"/>
    </location>
</feature>
<dbReference type="Pfam" id="PF00496">
    <property type="entry name" value="SBP_bac_5"/>
    <property type="match status" value="2"/>
</dbReference>
<dbReference type="Proteomes" id="UP000241960">
    <property type="component" value="Unassembled WGS sequence"/>
</dbReference>
<sequence length="595" mass="67579">MKKIISIATLSLALILSGCSVPTKSELPDKAQKVDVKGKKPTIRFLGQASYENDMNIVKEQLEQAGFNVKMNIQPDYGSYRTQREAGNYDIQIDDWTTVFGDPNYSMSALFSSEGSNSLLKNKKIDQMINTASTKEKSEAKQAYKALEDEVIFNKAYMAPLYGAKKNLVYDNQVLDKNSIGLPNSRALIWQQFDYKNKKERDTRPLVMTQPDGEISTLDPIRSIAPSVYGIDMNMYTRLLTLDENDQITTKGSLSRDYATNKENNEFYFLLRDDDYFAKVENGQAKRTNESVTADDVTFSLNRAKDQHSVPDNNTYNMHQHIKNISELSDSDIENLKDTKSKGNQSVYDKLIKQHQVKSLTTDDSKVSNKDGKYQMVKITTDQPMPKEVNYLTHSSAGILSKKYVTEMNDDKQSKDYGDSSTVPSKDSGKNQLYASGAYIMTKKNSYQATLQRNPGFNEKENNAYGPGKIKNITMKFNDDPDNTVSEVRNHSIDMLADVDQKNFDLIKSDSDLSIARKNGRKSVFLMLNSKRDIFKDQPALRRAVVNAVDQDQFIKFYRGDKFRIASPVTPLLDTGNKQRQNLEQVEKEMNQTRK</sequence>
<reference evidence="6 7" key="1">
    <citation type="journal article" date="2016" name="Front. Microbiol.">
        <title>Comprehensive Phylogenetic Analysis of Bovine Non-aureus Staphylococci Species Based on Whole-Genome Sequencing.</title>
        <authorList>
            <person name="Naushad S."/>
            <person name="Barkema H.W."/>
            <person name="Luby C."/>
            <person name="Condas L.A."/>
            <person name="Nobrega D.B."/>
            <person name="Carson D.A."/>
            <person name="De Buck J."/>
        </authorList>
    </citation>
    <scope>NUCLEOTIDE SEQUENCE [LARGE SCALE GENOMIC DNA]</scope>
    <source>
        <strain evidence="6 7">SNUC 1231</strain>
    </source>
</reference>
<evidence type="ECO:0000256" key="3">
    <source>
        <dbReference type="ARBA" id="ARBA00022729"/>
    </source>
</evidence>